<feature type="compositionally biased region" description="Basic residues" evidence="1">
    <location>
        <begin position="124"/>
        <end position="134"/>
    </location>
</feature>
<reference evidence="2 3" key="1">
    <citation type="submission" date="2023-01" db="EMBL/GenBank/DDBJ databases">
        <title>Analysis of 21 Apiospora genomes using comparative genomics revels a genus with tremendous synthesis potential of carbohydrate active enzymes and secondary metabolites.</title>
        <authorList>
            <person name="Sorensen T."/>
        </authorList>
    </citation>
    <scope>NUCLEOTIDE SEQUENCE [LARGE SCALE GENOMIC DNA]</scope>
    <source>
        <strain evidence="2 3">CBS 24483</strain>
    </source>
</reference>
<feature type="compositionally biased region" description="Polar residues" evidence="1">
    <location>
        <begin position="137"/>
        <end position="146"/>
    </location>
</feature>
<feature type="region of interest" description="Disordered" evidence="1">
    <location>
        <begin position="107"/>
        <end position="187"/>
    </location>
</feature>
<accession>A0ABR1QRJ4</accession>
<keyword evidence="3" id="KW-1185">Reference proteome</keyword>
<comment type="caution">
    <text evidence="2">The sequence shown here is derived from an EMBL/GenBank/DDBJ whole genome shotgun (WGS) entry which is preliminary data.</text>
</comment>
<evidence type="ECO:0000313" key="2">
    <source>
        <dbReference type="EMBL" id="KAK7962570.1"/>
    </source>
</evidence>
<proteinExistence type="predicted"/>
<dbReference type="EMBL" id="JAQQWE010000002">
    <property type="protein sequence ID" value="KAK7962570.1"/>
    <property type="molecule type" value="Genomic_DNA"/>
</dbReference>
<sequence>MDDTGNMSGDTAFYQNIVDTPVASPRPWRNSLDVNNAGGYWLEGAMYYKGIDNGAFGNTPTMSGPGFTTNNQHHLATCNDAGEHAGSDNHIPRVASPKSFVHGEVLPTAGNRHKKNPSTASRSKSNKKSNKRKKGSTDSTQSTDVHQGSDPEFDSNGQHRRKSRGKKSKSQDMHNNDVMEVDEDEPWNCFEIGADDKRRERIERGISNLSNWSTR</sequence>
<organism evidence="2 3">
    <name type="scientific">Apiospora aurea</name>
    <dbReference type="NCBI Taxonomy" id="335848"/>
    <lineage>
        <taxon>Eukaryota</taxon>
        <taxon>Fungi</taxon>
        <taxon>Dikarya</taxon>
        <taxon>Ascomycota</taxon>
        <taxon>Pezizomycotina</taxon>
        <taxon>Sordariomycetes</taxon>
        <taxon>Xylariomycetidae</taxon>
        <taxon>Amphisphaeriales</taxon>
        <taxon>Apiosporaceae</taxon>
        <taxon>Apiospora</taxon>
    </lineage>
</organism>
<dbReference type="Proteomes" id="UP001391051">
    <property type="component" value="Unassembled WGS sequence"/>
</dbReference>
<evidence type="ECO:0000313" key="3">
    <source>
        <dbReference type="Proteomes" id="UP001391051"/>
    </source>
</evidence>
<dbReference type="GeneID" id="92072679"/>
<dbReference type="RefSeq" id="XP_066704681.1">
    <property type="nucleotide sequence ID" value="XM_066839617.1"/>
</dbReference>
<gene>
    <name evidence="2" type="ORF">PG986_003395</name>
</gene>
<name>A0ABR1QRJ4_9PEZI</name>
<protein>
    <submittedName>
        <fullName evidence="2">Uncharacterized protein</fullName>
    </submittedName>
</protein>
<evidence type="ECO:0000256" key="1">
    <source>
        <dbReference type="SAM" id="MobiDB-lite"/>
    </source>
</evidence>
<feature type="compositionally biased region" description="Basic residues" evidence="1">
    <location>
        <begin position="158"/>
        <end position="168"/>
    </location>
</feature>